<dbReference type="Gene3D" id="3.30.70.2250">
    <property type="match status" value="1"/>
</dbReference>
<dbReference type="Gene3D" id="1.10.132.60">
    <property type="entry name" value="DNA polymerase family B, C-terminal domain"/>
    <property type="match status" value="1"/>
</dbReference>
<dbReference type="PANTHER" id="PTHR10322">
    <property type="entry name" value="DNA POLYMERASE CATALYTIC SUBUNIT"/>
    <property type="match status" value="1"/>
</dbReference>
<name>A0A1T4MN20_9GAMM</name>
<dbReference type="Gene3D" id="2.40.50.590">
    <property type="match status" value="1"/>
</dbReference>
<dbReference type="Gene3D" id="3.30.420.10">
    <property type="entry name" value="Ribonuclease H-like superfamily/Ribonuclease H"/>
    <property type="match status" value="1"/>
</dbReference>
<dbReference type="PROSITE" id="PS00116">
    <property type="entry name" value="DNA_POLYMERASE_B"/>
    <property type="match status" value="1"/>
</dbReference>
<accession>A0A1T4MN20</accession>
<dbReference type="GO" id="GO:0000166">
    <property type="term" value="F:nucleotide binding"/>
    <property type="evidence" value="ECO:0007669"/>
    <property type="project" value="InterPro"/>
</dbReference>
<evidence type="ECO:0000259" key="8">
    <source>
        <dbReference type="Pfam" id="PF00136"/>
    </source>
</evidence>
<feature type="domain" description="DNA-directed DNA polymerase family B multifunctional" evidence="8">
    <location>
        <begin position="385"/>
        <end position="773"/>
    </location>
</feature>
<organism evidence="10 11">
    <name type="scientific">Oceanospirillum multiglobuliferum</name>
    <dbReference type="NCBI Taxonomy" id="64969"/>
    <lineage>
        <taxon>Bacteria</taxon>
        <taxon>Pseudomonadati</taxon>
        <taxon>Pseudomonadota</taxon>
        <taxon>Gammaproteobacteria</taxon>
        <taxon>Oceanospirillales</taxon>
        <taxon>Oceanospirillaceae</taxon>
        <taxon>Oceanospirillum</taxon>
    </lineage>
</organism>
<dbReference type="PRINTS" id="PR00106">
    <property type="entry name" value="DNAPOLB"/>
</dbReference>
<dbReference type="Proteomes" id="UP000191418">
    <property type="component" value="Unassembled WGS sequence"/>
</dbReference>
<keyword evidence="3 7" id="KW-0548">Nucleotidyltransferase</keyword>
<dbReference type="InterPro" id="IPR012337">
    <property type="entry name" value="RNaseH-like_sf"/>
</dbReference>
<comment type="catalytic activity">
    <reaction evidence="6 7">
        <text>DNA(n) + a 2'-deoxyribonucleoside 5'-triphosphate = DNA(n+1) + diphosphate</text>
        <dbReference type="Rhea" id="RHEA:22508"/>
        <dbReference type="Rhea" id="RHEA-COMP:17339"/>
        <dbReference type="Rhea" id="RHEA-COMP:17340"/>
        <dbReference type="ChEBI" id="CHEBI:33019"/>
        <dbReference type="ChEBI" id="CHEBI:61560"/>
        <dbReference type="ChEBI" id="CHEBI:173112"/>
        <dbReference type="EC" id="2.7.7.7"/>
    </reaction>
</comment>
<keyword evidence="4 7" id="KW-0239">DNA-directed DNA polymerase</keyword>
<gene>
    <name evidence="10" type="ORF">BTE48_00520</name>
</gene>
<evidence type="ECO:0000256" key="7">
    <source>
        <dbReference type="RuleBase" id="RU000442"/>
    </source>
</evidence>
<dbReference type="InterPro" id="IPR042087">
    <property type="entry name" value="DNA_pol_B_thumb"/>
</dbReference>
<dbReference type="InterPro" id="IPR023211">
    <property type="entry name" value="DNA_pol_palm_dom_sf"/>
</dbReference>
<dbReference type="AlphaFoldDB" id="A0A1T4MN20"/>
<dbReference type="Pfam" id="PF00136">
    <property type="entry name" value="DNA_pol_B"/>
    <property type="match status" value="1"/>
</dbReference>
<dbReference type="GO" id="GO:0008296">
    <property type="term" value="F:3'-5'-DNA exonuclease activity"/>
    <property type="evidence" value="ECO:0007669"/>
    <property type="project" value="TreeGrafter"/>
</dbReference>
<evidence type="ECO:0000256" key="4">
    <source>
        <dbReference type="ARBA" id="ARBA00022932"/>
    </source>
</evidence>
<dbReference type="InterPro" id="IPR017964">
    <property type="entry name" value="DNA-dir_DNA_pol_B_CS"/>
</dbReference>
<evidence type="ECO:0000256" key="5">
    <source>
        <dbReference type="ARBA" id="ARBA00023125"/>
    </source>
</evidence>
<dbReference type="InterPro" id="IPR006133">
    <property type="entry name" value="DNA-dir_DNA_pol_B_exonuc"/>
</dbReference>
<comment type="caution">
    <text evidence="10">The sequence shown here is derived from an EMBL/GenBank/DDBJ whole genome shotgun (WGS) entry which is preliminary data.</text>
</comment>
<dbReference type="SMART" id="SM00486">
    <property type="entry name" value="POLBc"/>
    <property type="match status" value="1"/>
</dbReference>
<dbReference type="InterPro" id="IPR036397">
    <property type="entry name" value="RNaseH_sf"/>
</dbReference>
<dbReference type="GO" id="GO:0009432">
    <property type="term" value="P:SOS response"/>
    <property type="evidence" value="ECO:0007669"/>
    <property type="project" value="TreeGrafter"/>
</dbReference>
<dbReference type="GO" id="GO:0003887">
    <property type="term" value="F:DNA-directed DNA polymerase activity"/>
    <property type="evidence" value="ECO:0007669"/>
    <property type="project" value="UniProtKB-KW"/>
</dbReference>
<dbReference type="Pfam" id="PF03104">
    <property type="entry name" value="DNA_pol_B_exo1"/>
    <property type="match status" value="1"/>
</dbReference>
<evidence type="ECO:0000256" key="6">
    <source>
        <dbReference type="ARBA" id="ARBA00049244"/>
    </source>
</evidence>
<proteinExistence type="inferred from homology"/>
<keyword evidence="2 7" id="KW-0808">Transferase</keyword>
<sequence>MQQGFLLTRHSRDIGNQTEITLWLATPEGPVQLNIQGERPLLFVDQVDLPRVQVALTELAGQYELRTLNLKSFQHRPVAALYLPTLRSFHHAVDCLNRHQITLLEHDFRLDDRYLMERWIRGGIRFQGERQVKKDHVQLNNPQLRAAEVTPQLKVISLDLECSEQGELYSIAFYGESVARVLMIGDASLWQTPPTDSLAPDQELIWVTDELDLLLALQNSMAEFDPDILIGWNVVNFDFRLLIERAQRYGLRLKLGRGGGYASWRASREENNTGFISLPGRVVVDGIAALKTATYQFASFSLEFVAQTLLNRGKLTESAENRLAAITYDFQHRKHTLAAYNLEDCRLVWDIFQKTKLLEFLVLRSQLTGLELDRSGGSVAAFTNLYLPKLHRAGYIAPNLPEGGGLASPGGYVMDSVPGLYDNVIVLDFKSLYPAIIRTFKIDPMGLIEGALQPEQAIPGYKGAFFSRDKHFLPDIITALWQQRDEAKKAKDLVRSQALKILMNSFYGVLGSGGCRFYDTKLASSITLRGHHILKQTTEWLEAKGLKVIYGDTDSLFVLLNDKLNHQEADQIGRTLVEEINACWADQLKTQYGLASYLELEYETHYSRFFMPTIRGSETGSKKRYAGLIVQQGQEQLVFKGLESIRSDWTDLAKTLQQALYLQIFHNENPSALILNTLAELRAGQRDHQLVYSKRLRRPLSAYVKNSPPHVRAARRADDINLKKGKRLQYQHKGQVAYLMTINGPEVVEYHSSPIDYEHYVEKQIIPIVDAILPLMGLSFRAITDHQIALF</sequence>
<evidence type="ECO:0000256" key="1">
    <source>
        <dbReference type="ARBA" id="ARBA00005755"/>
    </source>
</evidence>
<dbReference type="InterPro" id="IPR006134">
    <property type="entry name" value="DNA-dir_DNA_pol_B_multi_dom"/>
</dbReference>
<dbReference type="EMBL" id="MTSM01000001">
    <property type="protein sequence ID" value="OPX56956.1"/>
    <property type="molecule type" value="Genomic_DNA"/>
</dbReference>
<dbReference type="InterPro" id="IPR006172">
    <property type="entry name" value="DNA-dir_DNA_pol_B"/>
</dbReference>
<dbReference type="STRING" id="64969.SAMN02745127_00852"/>
<keyword evidence="11" id="KW-1185">Reference proteome</keyword>
<dbReference type="SUPFAM" id="SSF56672">
    <property type="entry name" value="DNA/RNA polymerases"/>
    <property type="match status" value="1"/>
</dbReference>
<dbReference type="EC" id="2.7.7.7" evidence="7"/>
<keyword evidence="5 7" id="KW-0238">DNA-binding</keyword>
<dbReference type="GO" id="GO:0003677">
    <property type="term" value="F:DNA binding"/>
    <property type="evidence" value="ECO:0007669"/>
    <property type="project" value="UniProtKB-KW"/>
</dbReference>
<dbReference type="NCBIfam" id="NF004421">
    <property type="entry name" value="PRK05762.1-2"/>
    <property type="match status" value="1"/>
</dbReference>
<dbReference type="RefSeq" id="WP_078744452.1">
    <property type="nucleotide sequence ID" value="NZ_FUXG01000004.1"/>
</dbReference>
<dbReference type="OrthoDB" id="5807460at2"/>
<dbReference type="InterPro" id="IPR050240">
    <property type="entry name" value="DNA_pol_type-B"/>
</dbReference>
<evidence type="ECO:0000256" key="3">
    <source>
        <dbReference type="ARBA" id="ARBA00022695"/>
    </source>
</evidence>
<comment type="similarity">
    <text evidence="1 7">Belongs to the DNA polymerase type-B family.</text>
</comment>
<evidence type="ECO:0000313" key="11">
    <source>
        <dbReference type="Proteomes" id="UP000191418"/>
    </source>
</evidence>
<dbReference type="CDD" id="cd05784">
    <property type="entry name" value="DNA_polB_II_exo"/>
    <property type="match status" value="1"/>
</dbReference>
<evidence type="ECO:0000259" key="9">
    <source>
        <dbReference type="Pfam" id="PF03104"/>
    </source>
</evidence>
<feature type="domain" description="DNA-directed DNA polymerase family B exonuclease" evidence="9">
    <location>
        <begin position="130"/>
        <end position="303"/>
    </location>
</feature>
<dbReference type="SUPFAM" id="SSF53098">
    <property type="entry name" value="Ribonuclease H-like"/>
    <property type="match status" value="1"/>
</dbReference>
<protein>
    <recommendedName>
        <fullName evidence="7">DNA polymerase</fullName>
        <ecNumber evidence="7">2.7.7.7</ecNumber>
    </recommendedName>
</protein>
<dbReference type="Pfam" id="PF21474">
    <property type="entry name" value="DNApolII_N"/>
    <property type="match status" value="1"/>
</dbReference>
<dbReference type="PANTHER" id="PTHR10322:SF23">
    <property type="entry name" value="DNA POLYMERASE DELTA CATALYTIC SUBUNIT"/>
    <property type="match status" value="1"/>
</dbReference>
<dbReference type="FunFam" id="3.90.1600.10:FF:000030">
    <property type="entry name" value="DNA polymerase II"/>
    <property type="match status" value="1"/>
</dbReference>
<dbReference type="InterPro" id="IPR043502">
    <property type="entry name" value="DNA/RNA_pol_sf"/>
</dbReference>
<dbReference type="CDD" id="cd05537">
    <property type="entry name" value="POLBc_Pol_II"/>
    <property type="match status" value="1"/>
</dbReference>
<evidence type="ECO:0000313" key="10">
    <source>
        <dbReference type="EMBL" id="OPX56956.1"/>
    </source>
</evidence>
<dbReference type="GO" id="GO:0045004">
    <property type="term" value="P:DNA replication proofreading"/>
    <property type="evidence" value="ECO:0007669"/>
    <property type="project" value="TreeGrafter"/>
</dbReference>
<keyword evidence="7" id="KW-0235">DNA replication</keyword>
<reference evidence="10 11" key="1">
    <citation type="submission" date="2017-01" db="EMBL/GenBank/DDBJ databases">
        <title>Genome Sequencing of a Marine Spirillum, Oceanospirillum multiglobuliferum ATCC 33336, from Japan.</title>
        <authorList>
            <person name="Carney J.G."/>
            <person name="Trachtenberg A.M."/>
            <person name="Rheaume B.A."/>
            <person name="Linnane J.D."/>
            <person name="Pitts N.L."/>
            <person name="Mykles D.L."/>
            <person name="Maclea K.S."/>
        </authorList>
    </citation>
    <scope>NUCLEOTIDE SEQUENCE [LARGE SCALE GENOMIC DNA]</scope>
    <source>
        <strain evidence="10 11">ATCC 33336</strain>
    </source>
</reference>
<evidence type="ECO:0000256" key="2">
    <source>
        <dbReference type="ARBA" id="ARBA00022679"/>
    </source>
</evidence>
<dbReference type="Gene3D" id="3.90.1600.10">
    <property type="entry name" value="Palm domain of DNA polymerase"/>
    <property type="match status" value="2"/>
</dbReference>